<name>A0A5J4UVH1_9EUKA</name>
<accession>A0A5J4UVH1</accession>
<organism evidence="1 2">
    <name type="scientific">Streblomastix strix</name>
    <dbReference type="NCBI Taxonomy" id="222440"/>
    <lineage>
        <taxon>Eukaryota</taxon>
        <taxon>Metamonada</taxon>
        <taxon>Preaxostyla</taxon>
        <taxon>Oxymonadida</taxon>
        <taxon>Streblomastigidae</taxon>
        <taxon>Streblomastix</taxon>
    </lineage>
</organism>
<gene>
    <name evidence="1" type="ORF">EZS28_030381</name>
</gene>
<sequence>MSAVFDGICLLHIIQGPFYSMLQDTTNVFGALVRTNTITQSPDFGLASARQLLIKYPIAYRPVVAYDTVNMIPTQQMINYESYSLDAKKYFRSNYELKSNFVIAFGTGVHIIFVLQQVQVAIIHQSAQNSIL</sequence>
<evidence type="ECO:0000313" key="1">
    <source>
        <dbReference type="EMBL" id="KAA6374092.1"/>
    </source>
</evidence>
<dbReference type="AlphaFoldDB" id="A0A5J4UVH1"/>
<proteinExistence type="predicted"/>
<reference evidence="1 2" key="1">
    <citation type="submission" date="2019-03" db="EMBL/GenBank/DDBJ databases">
        <title>Single cell metagenomics reveals metabolic interactions within the superorganism composed of flagellate Streblomastix strix and complex community of Bacteroidetes bacteria on its surface.</title>
        <authorList>
            <person name="Treitli S.C."/>
            <person name="Kolisko M."/>
            <person name="Husnik F."/>
            <person name="Keeling P."/>
            <person name="Hampl V."/>
        </authorList>
    </citation>
    <scope>NUCLEOTIDE SEQUENCE [LARGE SCALE GENOMIC DNA]</scope>
    <source>
        <strain evidence="1">ST1C</strain>
    </source>
</reference>
<protein>
    <submittedName>
        <fullName evidence="1">Uncharacterized protein</fullName>
    </submittedName>
</protein>
<dbReference type="EMBL" id="SNRW01012236">
    <property type="protein sequence ID" value="KAA6374092.1"/>
    <property type="molecule type" value="Genomic_DNA"/>
</dbReference>
<evidence type="ECO:0000313" key="2">
    <source>
        <dbReference type="Proteomes" id="UP000324800"/>
    </source>
</evidence>
<dbReference type="Proteomes" id="UP000324800">
    <property type="component" value="Unassembled WGS sequence"/>
</dbReference>
<comment type="caution">
    <text evidence="1">The sequence shown here is derived from an EMBL/GenBank/DDBJ whole genome shotgun (WGS) entry which is preliminary data.</text>
</comment>